<dbReference type="Proteomes" id="UP001520654">
    <property type="component" value="Unassembled WGS sequence"/>
</dbReference>
<reference evidence="1 2" key="1">
    <citation type="submission" date="2021-08" db="EMBL/GenBank/DDBJ databases">
        <title>Genomic Architecture of Streptomyces flavotricini NGL1 and Streptomyces erythrochromogenes HMS4 With Differential Plant Beneficial attributes and laccase production capabilities.</title>
        <authorList>
            <person name="Salwan R."/>
            <person name="Kaur R."/>
            <person name="Sharma V."/>
        </authorList>
    </citation>
    <scope>NUCLEOTIDE SEQUENCE [LARGE SCALE GENOMIC DNA]</scope>
    <source>
        <strain evidence="1 2">NGL1</strain>
    </source>
</reference>
<gene>
    <name evidence="1" type="ORF">K7B10_27445</name>
</gene>
<proteinExistence type="predicted"/>
<dbReference type="RefSeq" id="WP_229340118.1">
    <property type="nucleotide sequence ID" value="NZ_JAINUL010000001.1"/>
</dbReference>
<dbReference type="EMBL" id="JAINUL010000001">
    <property type="protein sequence ID" value="MCC0098436.1"/>
    <property type="molecule type" value="Genomic_DNA"/>
</dbReference>
<organism evidence="1 2">
    <name type="scientific">Streptomyces flavotricini</name>
    <dbReference type="NCBI Taxonomy" id="66888"/>
    <lineage>
        <taxon>Bacteria</taxon>
        <taxon>Bacillati</taxon>
        <taxon>Actinomycetota</taxon>
        <taxon>Actinomycetes</taxon>
        <taxon>Kitasatosporales</taxon>
        <taxon>Streptomycetaceae</taxon>
        <taxon>Streptomyces</taxon>
    </lineage>
</organism>
<sequence length="59" mass="6455">MHLLLQATPERVVVLDAGELDNVVPLGLRKDAPGQTWCLGLGVTTADKVLEDLRTFLVR</sequence>
<name>A0ABS8EBA6_9ACTN</name>
<protein>
    <submittedName>
        <fullName evidence="1">Uncharacterized protein</fullName>
    </submittedName>
</protein>
<comment type="caution">
    <text evidence="1">The sequence shown here is derived from an EMBL/GenBank/DDBJ whole genome shotgun (WGS) entry which is preliminary data.</text>
</comment>
<evidence type="ECO:0000313" key="2">
    <source>
        <dbReference type="Proteomes" id="UP001520654"/>
    </source>
</evidence>
<keyword evidence="2" id="KW-1185">Reference proteome</keyword>
<evidence type="ECO:0000313" key="1">
    <source>
        <dbReference type="EMBL" id="MCC0098436.1"/>
    </source>
</evidence>
<accession>A0ABS8EBA6</accession>